<keyword evidence="12" id="KW-1185">Reference proteome</keyword>
<protein>
    <recommendedName>
        <fullName evidence="13">Cytochrome P450</fullName>
    </recommendedName>
</protein>
<keyword evidence="4 9" id="KW-0479">Metal-binding</keyword>
<evidence type="ECO:0000256" key="4">
    <source>
        <dbReference type="ARBA" id="ARBA00022723"/>
    </source>
</evidence>
<dbReference type="AlphaFoldDB" id="A0A397JH73"/>
<keyword evidence="3" id="KW-0812">Transmembrane</keyword>
<dbReference type="OrthoDB" id="1470350at2759"/>
<dbReference type="PRINTS" id="PR00463">
    <property type="entry name" value="EP450I"/>
</dbReference>
<evidence type="ECO:0000256" key="1">
    <source>
        <dbReference type="ARBA" id="ARBA00004370"/>
    </source>
</evidence>
<dbReference type="GO" id="GO:0016705">
    <property type="term" value="F:oxidoreductase activity, acting on paired donors, with incorporation or reduction of molecular oxygen"/>
    <property type="evidence" value="ECO:0007669"/>
    <property type="project" value="InterPro"/>
</dbReference>
<evidence type="ECO:0000256" key="5">
    <source>
        <dbReference type="ARBA" id="ARBA00022989"/>
    </source>
</evidence>
<keyword evidence="6 10" id="KW-0560">Oxidoreductase</keyword>
<organism evidence="11 12">
    <name type="scientific">Diversispora epigaea</name>
    <dbReference type="NCBI Taxonomy" id="1348612"/>
    <lineage>
        <taxon>Eukaryota</taxon>
        <taxon>Fungi</taxon>
        <taxon>Fungi incertae sedis</taxon>
        <taxon>Mucoromycota</taxon>
        <taxon>Glomeromycotina</taxon>
        <taxon>Glomeromycetes</taxon>
        <taxon>Diversisporales</taxon>
        <taxon>Diversisporaceae</taxon>
        <taxon>Diversispora</taxon>
    </lineage>
</organism>
<sequence>MFIIYGVYFCLFYSLYYIIKKFFIISPELRQIPSLPLIQTIQFNLKFYLAREPLLDLIRHCLIESLNKHGILKYFDISMGKWIIIVSKAELMKEIFQRTDAFQKSEPKEKKISKAELKFVGLNNILYEIKEAHLRHRRVSNLAFSRGWPPELFGNLAIELFEVMDKVSEKSPTLEIHQFTKSFTLDVLGLAAFGYNFGGIKGILTTKSELEKAYDTAIDGISDMKYVIFPILEKIPGFRRPELFNRIDYLNGVMLDILKERKQNLKFKKVNNDSDNNYDDDYDGPRDLLYYMLKAEEAQDNLKSRLTTEELLNDMKIFLIGGHEQSSISLAAAIYFLGMNQECQEKAREEVIRIIGDEKKNIIPNSEQIKELKYITMVIKETLRIHPSAPITPFRRAQKDTRLGEYAIKEGAILIPEIYASHHFEESWEESYKFKPERFANEKDTANKYFSFGSGSRICIGMNFSLANQRVFLAMLVRKYSWKVTEPNTHKDKLQVKPALYGLAAPKNLEIDFERRY</sequence>
<dbReference type="InterPro" id="IPR002401">
    <property type="entry name" value="Cyt_P450_E_grp-I"/>
</dbReference>
<evidence type="ECO:0000256" key="3">
    <source>
        <dbReference type="ARBA" id="ARBA00022692"/>
    </source>
</evidence>
<dbReference type="PROSITE" id="PS00086">
    <property type="entry name" value="CYTOCHROME_P450"/>
    <property type="match status" value="1"/>
</dbReference>
<dbReference type="GO" id="GO:0016020">
    <property type="term" value="C:membrane"/>
    <property type="evidence" value="ECO:0007669"/>
    <property type="project" value="UniProtKB-SubCell"/>
</dbReference>
<evidence type="ECO:0008006" key="13">
    <source>
        <dbReference type="Google" id="ProtNLM"/>
    </source>
</evidence>
<feature type="binding site" description="axial binding residue" evidence="9">
    <location>
        <position position="459"/>
    </location>
    <ligand>
        <name>heme</name>
        <dbReference type="ChEBI" id="CHEBI:30413"/>
    </ligand>
    <ligandPart>
        <name>Fe</name>
        <dbReference type="ChEBI" id="CHEBI:18248"/>
    </ligandPart>
</feature>
<dbReference type="PANTHER" id="PTHR24282">
    <property type="entry name" value="CYTOCHROME P450 FAMILY MEMBER"/>
    <property type="match status" value="1"/>
</dbReference>
<evidence type="ECO:0000313" key="12">
    <source>
        <dbReference type="Proteomes" id="UP000266861"/>
    </source>
</evidence>
<keyword evidence="2 9" id="KW-0349">Heme</keyword>
<dbReference type="GO" id="GO:0004497">
    <property type="term" value="F:monooxygenase activity"/>
    <property type="evidence" value="ECO:0007669"/>
    <property type="project" value="UniProtKB-KW"/>
</dbReference>
<dbReference type="Pfam" id="PF00067">
    <property type="entry name" value="p450"/>
    <property type="match status" value="1"/>
</dbReference>
<evidence type="ECO:0000256" key="10">
    <source>
        <dbReference type="RuleBase" id="RU000461"/>
    </source>
</evidence>
<evidence type="ECO:0000256" key="9">
    <source>
        <dbReference type="PIRSR" id="PIRSR602401-1"/>
    </source>
</evidence>
<comment type="subcellular location">
    <subcellularLocation>
        <location evidence="1">Membrane</location>
    </subcellularLocation>
</comment>
<evidence type="ECO:0000256" key="6">
    <source>
        <dbReference type="ARBA" id="ARBA00023002"/>
    </source>
</evidence>
<keyword evidence="10" id="KW-0503">Monooxygenase</keyword>
<dbReference type="GO" id="GO:0020037">
    <property type="term" value="F:heme binding"/>
    <property type="evidence" value="ECO:0007669"/>
    <property type="project" value="InterPro"/>
</dbReference>
<keyword evidence="7 9" id="KW-0408">Iron</keyword>
<name>A0A397JH73_9GLOM</name>
<keyword evidence="8" id="KW-0472">Membrane</keyword>
<dbReference type="InterPro" id="IPR017972">
    <property type="entry name" value="Cyt_P450_CS"/>
</dbReference>
<reference evidence="11 12" key="1">
    <citation type="submission" date="2018-08" db="EMBL/GenBank/DDBJ databases">
        <title>Genome and evolution of the arbuscular mycorrhizal fungus Diversispora epigaea (formerly Glomus versiforme) and its bacterial endosymbionts.</title>
        <authorList>
            <person name="Sun X."/>
            <person name="Fei Z."/>
            <person name="Harrison M."/>
        </authorList>
    </citation>
    <scope>NUCLEOTIDE SEQUENCE [LARGE SCALE GENOMIC DNA]</scope>
    <source>
        <strain evidence="11 12">IT104</strain>
    </source>
</reference>
<dbReference type="Gene3D" id="1.10.630.10">
    <property type="entry name" value="Cytochrome P450"/>
    <property type="match status" value="1"/>
</dbReference>
<dbReference type="PRINTS" id="PR00385">
    <property type="entry name" value="P450"/>
</dbReference>
<dbReference type="Proteomes" id="UP000266861">
    <property type="component" value="Unassembled WGS sequence"/>
</dbReference>
<dbReference type="STRING" id="1348612.A0A397JH73"/>
<evidence type="ECO:0000256" key="7">
    <source>
        <dbReference type="ARBA" id="ARBA00023004"/>
    </source>
</evidence>
<evidence type="ECO:0000313" key="11">
    <source>
        <dbReference type="EMBL" id="RHZ86542.1"/>
    </source>
</evidence>
<accession>A0A397JH73</accession>
<dbReference type="InterPro" id="IPR036396">
    <property type="entry name" value="Cyt_P450_sf"/>
</dbReference>
<proteinExistence type="inferred from homology"/>
<dbReference type="SUPFAM" id="SSF48264">
    <property type="entry name" value="Cytochrome P450"/>
    <property type="match status" value="1"/>
</dbReference>
<dbReference type="InterPro" id="IPR001128">
    <property type="entry name" value="Cyt_P450"/>
</dbReference>
<comment type="similarity">
    <text evidence="10">Belongs to the cytochrome P450 family.</text>
</comment>
<comment type="cofactor">
    <cofactor evidence="9">
        <name>heme</name>
        <dbReference type="ChEBI" id="CHEBI:30413"/>
    </cofactor>
</comment>
<comment type="caution">
    <text evidence="11">The sequence shown here is derived from an EMBL/GenBank/DDBJ whole genome shotgun (WGS) entry which is preliminary data.</text>
</comment>
<dbReference type="PANTHER" id="PTHR24282:SF211">
    <property type="entry name" value="CYTOCHROME P450-RELATED"/>
    <property type="match status" value="1"/>
</dbReference>
<dbReference type="EMBL" id="PQFF01000047">
    <property type="protein sequence ID" value="RHZ86542.1"/>
    <property type="molecule type" value="Genomic_DNA"/>
</dbReference>
<evidence type="ECO:0000256" key="8">
    <source>
        <dbReference type="ARBA" id="ARBA00023136"/>
    </source>
</evidence>
<keyword evidence="5" id="KW-1133">Transmembrane helix</keyword>
<dbReference type="InterPro" id="IPR050665">
    <property type="entry name" value="Cytochrome_P450_Monooxygen"/>
</dbReference>
<dbReference type="GO" id="GO:0005506">
    <property type="term" value="F:iron ion binding"/>
    <property type="evidence" value="ECO:0007669"/>
    <property type="project" value="InterPro"/>
</dbReference>
<gene>
    <name evidence="11" type="ORF">Glove_50g119</name>
</gene>
<evidence type="ECO:0000256" key="2">
    <source>
        <dbReference type="ARBA" id="ARBA00022617"/>
    </source>
</evidence>